<dbReference type="PROSITE" id="PS51375">
    <property type="entry name" value="PPR"/>
    <property type="match status" value="1"/>
</dbReference>
<keyword evidence="4" id="KW-1185">Reference proteome</keyword>
<gene>
    <name evidence="3" type="ORF">SELMODRAFT_67492</name>
</gene>
<dbReference type="InterPro" id="IPR011990">
    <property type="entry name" value="TPR-like_helical_dom_sf"/>
</dbReference>
<proteinExistence type="predicted"/>
<dbReference type="EMBL" id="GL377583">
    <property type="protein sequence ID" value="EFJ27024.1"/>
    <property type="molecule type" value="Genomic_DNA"/>
</dbReference>
<keyword evidence="1" id="KW-0677">Repeat</keyword>
<organism evidence="4">
    <name type="scientific">Selaginella moellendorffii</name>
    <name type="common">Spikemoss</name>
    <dbReference type="NCBI Taxonomy" id="88036"/>
    <lineage>
        <taxon>Eukaryota</taxon>
        <taxon>Viridiplantae</taxon>
        <taxon>Streptophyta</taxon>
        <taxon>Embryophyta</taxon>
        <taxon>Tracheophyta</taxon>
        <taxon>Lycopodiopsida</taxon>
        <taxon>Selaginellales</taxon>
        <taxon>Selaginellaceae</taxon>
        <taxon>Selaginella</taxon>
    </lineage>
</organism>
<dbReference type="GO" id="GO:0003723">
    <property type="term" value="F:RNA binding"/>
    <property type="evidence" value="ECO:0007669"/>
    <property type="project" value="InterPro"/>
</dbReference>
<dbReference type="InParanoid" id="D8RM09"/>
<dbReference type="PANTHER" id="PTHR47926">
    <property type="entry name" value="PENTATRICOPEPTIDE REPEAT-CONTAINING PROTEIN"/>
    <property type="match status" value="1"/>
</dbReference>
<sequence length="159" mass="16760">LSCWNSVLAAYARSGDPAAAESLFQSIPERNSISWTAAIAAYANAGLPAASFHRAREMELEGGAIADDLTFTAILGACIHHGSLREARFFFQSMISDHQIAATIEHYNCVIAALGKAGHTDRALELMGAMPFVPDSTTAKTLLAACGIHGELQLGSRAA</sequence>
<feature type="repeat" description="PPR" evidence="2">
    <location>
        <begin position="1"/>
        <end position="34"/>
    </location>
</feature>
<dbReference type="Gramene" id="EFJ27024">
    <property type="protein sequence ID" value="EFJ27024"/>
    <property type="gene ID" value="SELMODRAFT_67492"/>
</dbReference>
<evidence type="ECO:0000313" key="4">
    <source>
        <dbReference type="Proteomes" id="UP000001514"/>
    </source>
</evidence>
<dbReference type="GO" id="GO:0009451">
    <property type="term" value="P:RNA modification"/>
    <property type="evidence" value="ECO:0007669"/>
    <property type="project" value="InterPro"/>
</dbReference>
<evidence type="ECO:0000256" key="2">
    <source>
        <dbReference type="PROSITE-ProRule" id="PRU00708"/>
    </source>
</evidence>
<accession>D8RM09</accession>
<dbReference type="eggNOG" id="KOG4197">
    <property type="taxonomic scope" value="Eukaryota"/>
</dbReference>
<reference evidence="3 4" key="1">
    <citation type="journal article" date="2011" name="Science">
        <title>The Selaginella genome identifies genetic changes associated with the evolution of vascular plants.</title>
        <authorList>
            <person name="Banks J.A."/>
            <person name="Nishiyama T."/>
            <person name="Hasebe M."/>
            <person name="Bowman J.L."/>
            <person name="Gribskov M."/>
            <person name="dePamphilis C."/>
            <person name="Albert V.A."/>
            <person name="Aono N."/>
            <person name="Aoyama T."/>
            <person name="Ambrose B.A."/>
            <person name="Ashton N.W."/>
            <person name="Axtell M.J."/>
            <person name="Barker E."/>
            <person name="Barker M.S."/>
            <person name="Bennetzen J.L."/>
            <person name="Bonawitz N.D."/>
            <person name="Chapple C."/>
            <person name="Cheng C."/>
            <person name="Correa L.G."/>
            <person name="Dacre M."/>
            <person name="DeBarry J."/>
            <person name="Dreyer I."/>
            <person name="Elias M."/>
            <person name="Engstrom E.M."/>
            <person name="Estelle M."/>
            <person name="Feng L."/>
            <person name="Finet C."/>
            <person name="Floyd S.K."/>
            <person name="Frommer W.B."/>
            <person name="Fujita T."/>
            <person name="Gramzow L."/>
            <person name="Gutensohn M."/>
            <person name="Harholt J."/>
            <person name="Hattori M."/>
            <person name="Heyl A."/>
            <person name="Hirai T."/>
            <person name="Hiwatashi Y."/>
            <person name="Ishikawa M."/>
            <person name="Iwata M."/>
            <person name="Karol K.G."/>
            <person name="Koehler B."/>
            <person name="Kolukisaoglu U."/>
            <person name="Kubo M."/>
            <person name="Kurata T."/>
            <person name="Lalonde S."/>
            <person name="Li K."/>
            <person name="Li Y."/>
            <person name="Litt A."/>
            <person name="Lyons E."/>
            <person name="Manning G."/>
            <person name="Maruyama T."/>
            <person name="Michael T.P."/>
            <person name="Mikami K."/>
            <person name="Miyazaki S."/>
            <person name="Morinaga S."/>
            <person name="Murata T."/>
            <person name="Mueller-Roeber B."/>
            <person name="Nelson D.R."/>
            <person name="Obara M."/>
            <person name="Oguri Y."/>
            <person name="Olmstead R.G."/>
            <person name="Onodera N."/>
            <person name="Petersen B.L."/>
            <person name="Pils B."/>
            <person name="Prigge M."/>
            <person name="Rensing S.A."/>
            <person name="Riano-Pachon D.M."/>
            <person name="Roberts A.W."/>
            <person name="Sato Y."/>
            <person name="Scheller H.V."/>
            <person name="Schulz B."/>
            <person name="Schulz C."/>
            <person name="Shakirov E.V."/>
            <person name="Shibagaki N."/>
            <person name="Shinohara N."/>
            <person name="Shippen D.E."/>
            <person name="Soerensen I."/>
            <person name="Sotooka R."/>
            <person name="Sugimoto N."/>
            <person name="Sugita M."/>
            <person name="Sumikawa N."/>
            <person name="Tanurdzic M."/>
            <person name="Theissen G."/>
            <person name="Ulvskov P."/>
            <person name="Wakazuki S."/>
            <person name="Weng J.K."/>
            <person name="Willats W.W."/>
            <person name="Wipf D."/>
            <person name="Wolf P.G."/>
            <person name="Yang L."/>
            <person name="Zimmer A.D."/>
            <person name="Zhu Q."/>
            <person name="Mitros T."/>
            <person name="Hellsten U."/>
            <person name="Loque D."/>
            <person name="Otillar R."/>
            <person name="Salamov A."/>
            <person name="Schmutz J."/>
            <person name="Shapiro H."/>
            <person name="Lindquist E."/>
            <person name="Lucas S."/>
            <person name="Rokhsar D."/>
            <person name="Grigoriev I.V."/>
        </authorList>
    </citation>
    <scope>NUCLEOTIDE SEQUENCE [LARGE SCALE GENOMIC DNA]</scope>
</reference>
<dbReference type="KEGG" id="smo:SELMODRAFT_67492"/>
<dbReference type="STRING" id="88036.D8RM09"/>
<dbReference type="Proteomes" id="UP000001514">
    <property type="component" value="Unassembled WGS sequence"/>
</dbReference>
<name>D8RM09_SELML</name>
<evidence type="ECO:0008006" key="5">
    <source>
        <dbReference type="Google" id="ProtNLM"/>
    </source>
</evidence>
<evidence type="ECO:0000256" key="1">
    <source>
        <dbReference type="ARBA" id="ARBA00022737"/>
    </source>
</evidence>
<evidence type="ECO:0000313" key="3">
    <source>
        <dbReference type="EMBL" id="EFJ27024.1"/>
    </source>
</evidence>
<dbReference type="NCBIfam" id="TIGR00756">
    <property type="entry name" value="PPR"/>
    <property type="match status" value="2"/>
</dbReference>
<dbReference type="AlphaFoldDB" id="D8RM09"/>
<dbReference type="InterPro" id="IPR002885">
    <property type="entry name" value="PPR_rpt"/>
</dbReference>
<feature type="non-terminal residue" evidence="3">
    <location>
        <position position="1"/>
    </location>
</feature>
<dbReference type="Pfam" id="PF01535">
    <property type="entry name" value="PPR"/>
    <property type="match status" value="3"/>
</dbReference>
<dbReference type="HOGENOM" id="CLU_002706_0_0_1"/>
<feature type="non-terminal residue" evidence="3">
    <location>
        <position position="159"/>
    </location>
</feature>
<dbReference type="Gene3D" id="1.25.40.10">
    <property type="entry name" value="Tetratricopeptide repeat domain"/>
    <property type="match status" value="2"/>
</dbReference>
<dbReference type="InterPro" id="IPR046960">
    <property type="entry name" value="PPR_At4g14850-like_plant"/>
</dbReference>
<protein>
    <recommendedName>
        <fullName evidence="5">Pentacotripeptide-repeat region of PRORP domain-containing protein</fullName>
    </recommendedName>
</protein>